<proteinExistence type="predicted"/>
<dbReference type="AlphaFoldDB" id="A0AAN8YCK1"/>
<organism evidence="1 2">
    <name type="scientific">Solanum bulbocastanum</name>
    <name type="common">Wild potato</name>
    <dbReference type="NCBI Taxonomy" id="147425"/>
    <lineage>
        <taxon>Eukaryota</taxon>
        <taxon>Viridiplantae</taxon>
        <taxon>Streptophyta</taxon>
        <taxon>Embryophyta</taxon>
        <taxon>Tracheophyta</taxon>
        <taxon>Spermatophyta</taxon>
        <taxon>Magnoliopsida</taxon>
        <taxon>eudicotyledons</taxon>
        <taxon>Gunneridae</taxon>
        <taxon>Pentapetalae</taxon>
        <taxon>asterids</taxon>
        <taxon>lamiids</taxon>
        <taxon>Solanales</taxon>
        <taxon>Solanaceae</taxon>
        <taxon>Solanoideae</taxon>
        <taxon>Solaneae</taxon>
        <taxon>Solanum</taxon>
    </lineage>
</organism>
<gene>
    <name evidence="1" type="ORF">RDI58_018013</name>
</gene>
<reference evidence="1 2" key="1">
    <citation type="submission" date="2024-02" db="EMBL/GenBank/DDBJ databases">
        <title>de novo genome assembly of Solanum bulbocastanum strain 11H21.</title>
        <authorList>
            <person name="Hosaka A.J."/>
        </authorList>
    </citation>
    <scope>NUCLEOTIDE SEQUENCE [LARGE SCALE GENOMIC DNA]</scope>
    <source>
        <tissue evidence="1">Young leaves</tissue>
    </source>
</reference>
<protein>
    <submittedName>
        <fullName evidence="1">Uncharacterized protein</fullName>
    </submittedName>
</protein>
<evidence type="ECO:0000313" key="1">
    <source>
        <dbReference type="EMBL" id="KAK6784558.1"/>
    </source>
</evidence>
<comment type="caution">
    <text evidence="1">The sequence shown here is derived from an EMBL/GenBank/DDBJ whole genome shotgun (WGS) entry which is preliminary data.</text>
</comment>
<dbReference type="EMBL" id="JBANQN010000007">
    <property type="protein sequence ID" value="KAK6784558.1"/>
    <property type="molecule type" value="Genomic_DNA"/>
</dbReference>
<keyword evidence="2" id="KW-1185">Reference proteome</keyword>
<dbReference type="Proteomes" id="UP001371456">
    <property type="component" value="Unassembled WGS sequence"/>
</dbReference>
<evidence type="ECO:0000313" key="2">
    <source>
        <dbReference type="Proteomes" id="UP001371456"/>
    </source>
</evidence>
<name>A0AAN8YCK1_SOLBU</name>
<sequence length="29" mass="3259">MGNWVVSFNEHTPLTKAIRAELQVPCGEM</sequence>
<accession>A0AAN8YCK1</accession>